<dbReference type="AlphaFoldDB" id="A0A9X1MKM1"/>
<dbReference type="Proteomes" id="UP001139103">
    <property type="component" value="Unassembled WGS sequence"/>
</dbReference>
<keyword evidence="2" id="KW-1185">Reference proteome</keyword>
<evidence type="ECO:0008006" key="3">
    <source>
        <dbReference type="Google" id="ProtNLM"/>
    </source>
</evidence>
<evidence type="ECO:0000313" key="2">
    <source>
        <dbReference type="Proteomes" id="UP001139103"/>
    </source>
</evidence>
<evidence type="ECO:0000313" key="1">
    <source>
        <dbReference type="EMBL" id="MCC9628306.1"/>
    </source>
</evidence>
<dbReference type="EMBL" id="JAJKFT010000004">
    <property type="protein sequence ID" value="MCC9628306.1"/>
    <property type="molecule type" value="Genomic_DNA"/>
</dbReference>
<proteinExistence type="predicted"/>
<gene>
    <name evidence="1" type="ORF">LOC68_07860</name>
</gene>
<comment type="caution">
    <text evidence="1">The sequence shown here is derived from an EMBL/GenBank/DDBJ whole genome shotgun (WGS) entry which is preliminary data.</text>
</comment>
<accession>A0A9X1MKM1</accession>
<dbReference type="RefSeq" id="WP_230217455.1">
    <property type="nucleotide sequence ID" value="NZ_JAJKFT010000004.1"/>
</dbReference>
<reference evidence="1" key="1">
    <citation type="submission" date="2021-11" db="EMBL/GenBank/DDBJ databases">
        <title>Genome sequence.</title>
        <authorList>
            <person name="Sun Q."/>
        </authorList>
    </citation>
    <scope>NUCLEOTIDE SEQUENCE</scope>
    <source>
        <strain evidence="1">JC732</strain>
    </source>
</reference>
<protein>
    <recommendedName>
        <fullName evidence="3">HNH endonuclease 5 domain-containing protein</fullName>
    </recommendedName>
</protein>
<sequence length="322" mass="36612">MTAQDDHDRREAYFASRYMKIAEHWFHTEVRTEFRDHEAVTDRRCRFCGRGRPEVRFKKLAHAISDFLGNLSIISMNECDECNTFFGEGCEDHLSKATMLLRTLVGIPRKNSVESTFKDRIRDEELRIDSKPGAVNIRVPEPNSIDGLLVDGVLPDMIPLRGDLRSQPYVPIEAVKALVKFACSVSPKVELAQIQGAIDWVGGRHTVQFSSFPVGFAFTPGAEAAGEKVSHVILIRRRDAGPEPYLWFLIQFRNFRFQVPVPFCSADDGVTWLRMEHFQSLFQPSWPRGETTFSWLNWSGEKKVRTSWDVSPGATVVCDSAL</sequence>
<name>A0A9X1MKM1_9BACT</name>
<organism evidence="1 2">
    <name type="scientific">Blastopirellula sediminis</name>
    <dbReference type="NCBI Taxonomy" id="2894196"/>
    <lineage>
        <taxon>Bacteria</taxon>
        <taxon>Pseudomonadati</taxon>
        <taxon>Planctomycetota</taxon>
        <taxon>Planctomycetia</taxon>
        <taxon>Pirellulales</taxon>
        <taxon>Pirellulaceae</taxon>
        <taxon>Blastopirellula</taxon>
    </lineage>
</organism>